<protein>
    <submittedName>
        <fullName evidence="2">Uncharacterized protein</fullName>
    </submittedName>
</protein>
<organism evidence="2 3">
    <name type="scientific">Burkholderia oklahomensis</name>
    <dbReference type="NCBI Taxonomy" id="342113"/>
    <lineage>
        <taxon>Bacteria</taxon>
        <taxon>Pseudomonadati</taxon>
        <taxon>Pseudomonadota</taxon>
        <taxon>Betaproteobacteria</taxon>
        <taxon>Burkholderiales</taxon>
        <taxon>Burkholderiaceae</taxon>
        <taxon>Burkholderia</taxon>
        <taxon>pseudomallei group</taxon>
    </lineage>
</organism>
<feature type="compositionally biased region" description="Basic residues" evidence="1">
    <location>
        <begin position="1"/>
        <end position="11"/>
    </location>
</feature>
<gene>
    <name evidence="2" type="ORF">DM82_1613</name>
</gene>
<feature type="region of interest" description="Disordered" evidence="1">
    <location>
        <begin position="54"/>
        <end position="144"/>
    </location>
</feature>
<keyword evidence="3" id="KW-1185">Reference proteome</keyword>
<dbReference type="EMBL" id="CP008726">
    <property type="protein sequence ID" value="AIO66296.1"/>
    <property type="molecule type" value="Genomic_DNA"/>
</dbReference>
<dbReference type="KEGG" id="bok:DM82_1613"/>
<evidence type="ECO:0000256" key="1">
    <source>
        <dbReference type="SAM" id="MobiDB-lite"/>
    </source>
</evidence>
<reference evidence="2 3" key="1">
    <citation type="submission" date="2014-06" db="EMBL/GenBank/DDBJ databases">
        <authorList>
            <person name="Bishop-Lilly K.A."/>
            <person name="Broomall S.M."/>
            <person name="Chain P.S."/>
            <person name="Chertkov O."/>
            <person name="Coyne S.R."/>
            <person name="Daligault H.E."/>
            <person name="Davenport K.W."/>
            <person name="Erkkila T."/>
            <person name="Frey K.G."/>
            <person name="Gibbons H.S."/>
            <person name="Gu W."/>
            <person name="Jaissle J."/>
            <person name="Johnson S.L."/>
            <person name="Koroleva G.I."/>
            <person name="Ladner J.T."/>
            <person name="Lo C.-C."/>
            <person name="Minogue T.D."/>
            <person name="Munk C."/>
            <person name="Palacios G.F."/>
            <person name="Redden C.L."/>
            <person name="Rosenzweig C.N."/>
            <person name="Scholz M.B."/>
            <person name="Teshima H."/>
            <person name="Xu Y."/>
        </authorList>
    </citation>
    <scope>NUCLEOTIDE SEQUENCE [LARGE SCALE GENOMIC DNA]</scope>
    <source>
        <strain evidence="2 3">EO147</strain>
    </source>
</reference>
<name>A0AAI8B5X2_9BURK</name>
<dbReference type="AlphaFoldDB" id="A0AAI8B5X2"/>
<feature type="compositionally biased region" description="Basic residues" evidence="1">
    <location>
        <begin position="98"/>
        <end position="108"/>
    </location>
</feature>
<dbReference type="Proteomes" id="UP000029424">
    <property type="component" value="Chromosome 1"/>
</dbReference>
<evidence type="ECO:0000313" key="3">
    <source>
        <dbReference type="Proteomes" id="UP000029424"/>
    </source>
</evidence>
<proteinExistence type="predicted"/>
<feature type="region of interest" description="Disordered" evidence="1">
    <location>
        <begin position="1"/>
        <end position="41"/>
    </location>
</feature>
<feature type="compositionally biased region" description="Low complexity" evidence="1">
    <location>
        <begin position="88"/>
        <end position="97"/>
    </location>
</feature>
<accession>A0AAI8B5X2</accession>
<sequence length="365" mass="40015">MPRRQFPRRPARSNPGRVTRALGRTQQLPRHRGNPQWYPKLSFGRNGNLFAPCDSRGAVQNGSRLENRRSPFTAPAPRRRSETREMPAALAATAGTKAKARIAPRRTANRLPPHADSRPAETSAKNRDTRSGSATVAAPAPIAAQRASVARRCGSTKSTPNAIGSIHGSACFCRLRPTGRNEPCGFRGTRPVDHAHRVHSSSVASATKRRLALAQRFACAIATRIALFRHPLSQQRIGDLDRLVAHRRRDVAHRYRVAIDRPAHVVSRSESTSIELTCTGDRLRMPRRAPHGGRVAGADVQAGLACAIARHRYARARRLRIGCLHAAKLRQTPAHGRPRHADNATCAASLIDANTRGRAVRRDCI</sequence>
<feature type="compositionally biased region" description="Low complexity" evidence="1">
    <location>
        <begin position="133"/>
        <end position="144"/>
    </location>
</feature>
<feature type="compositionally biased region" description="Basic and acidic residues" evidence="1">
    <location>
        <begin position="113"/>
        <end position="130"/>
    </location>
</feature>
<evidence type="ECO:0000313" key="2">
    <source>
        <dbReference type="EMBL" id="AIO66296.1"/>
    </source>
</evidence>